<feature type="active site" description="Nucleophile" evidence="13">
    <location>
        <position position="227"/>
    </location>
</feature>
<feature type="binding site" evidence="17">
    <location>
        <position position="322"/>
    </location>
    <ligand>
        <name>substrate</name>
    </ligand>
</feature>
<keyword evidence="7" id="KW-0378">Hydrolase</keyword>
<evidence type="ECO:0000313" key="20">
    <source>
        <dbReference type="EMBL" id="CAF9913351.1"/>
    </source>
</evidence>
<keyword evidence="21" id="KW-1185">Reference proteome</keyword>
<evidence type="ECO:0000256" key="5">
    <source>
        <dbReference type="ARBA" id="ARBA00022723"/>
    </source>
</evidence>
<dbReference type="PIRSF" id="PIRSF001024">
    <property type="entry name" value="Alph-amyl_fung"/>
    <property type="match status" value="1"/>
</dbReference>
<evidence type="ECO:0000256" key="15">
    <source>
        <dbReference type="PIRSR" id="PIRSR001024-3"/>
    </source>
</evidence>
<dbReference type="Gene3D" id="3.20.20.80">
    <property type="entry name" value="Glycosidases"/>
    <property type="match status" value="1"/>
</dbReference>
<organism evidence="20 21">
    <name type="scientific">Gomphillus americanus</name>
    <dbReference type="NCBI Taxonomy" id="1940652"/>
    <lineage>
        <taxon>Eukaryota</taxon>
        <taxon>Fungi</taxon>
        <taxon>Dikarya</taxon>
        <taxon>Ascomycota</taxon>
        <taxon>Pezizomycotina</taxon>
        <taxon>Lecanoromycetes</taxon>
        <taxon>OSLEUM clade</taxon>
        <taxon>Ostropomycetidae</taxon>
        <taxon>Ostropales</taxon>
        <taxon>Graphidaceae</taxon>
        <taxon>Gomphilloideae</taxon>
        <taxon>Gomphillus</taxon>
    </lineage>
</organism>
<evidence type="ECO:0000313" key="21">
    <source>
        <dbReference type="Proteomes" id="UP000664169"/>
    </source>
</evidence>
<dbReference type="GO" id="GO:0016052">
    <property type="term" value="P:carbohydrate catabolic process"/>
    <property type="evidence" value="ECO:0007669"/>
    <property type="project" value="InterPro"/>
</dbReference>
<dbReference type="EC" id="3.2.1.1" evidence="4"/>
<evidence type="ECO:0000256" key="8">
    <source>
        <dbReference type="ARBA" id="ARBA00022837"/>
    </source>
</evidence>
<dbReference type="FunFam" id="3.20.20.80:FF:000120">
    <property type="entry name" value="Alpha-amylase A"/>
    <property type="match status" value="1"/>
</dbReference>
<evidence type="ECO:0000256" key="11">
    <source>
        <dbReference type="ARBA" id="ARBA00023277"/>
    </source>
</evidence>
<feature type="disulfide bond" evidence="16">
    <location>
        <begin position="465"/>
        <end position="500"/>
    </location>
</feature>
<dbReference type="PANTHER" id="PTHR10357">
    <property type="entry name" value="ALPHA-AMYLASE FAMILY MEMBER"/>
    <property type="match status" value="1"/>
</dbReference>
<keyword evidence="9 16" id="KW-1015">Disulfide bond</keyword>
<evidence type="ECO:0000256" key="17">
    <source>
        <dbReference type="PIRSR" id="PIRSR001024-5"/>
    </source>
</evidence>
<comment type="similarity">
    <text evidence="3">Belongs to the glycosyl hydrolase 13 family.</text>
</comment>
<evidence type="ECO:0000256" key="6">
    <source>
        <dbReference type="ARBA" id="ARBA00022729"/>
    </source>
</evidence>
<keyword evidence="10" id="KW-0325">Glycoprotein</keyword>
<dbReference type="InterPro" id="IPR013780">
    <property type="entry name" value="Glyco_hydro_b"/>
</dbReference>
<evidence type="ECO:0000256" key="18">
    <source>
        <dbReference type="SAM" id="SignalP"/>
    </source>
</evidence>
<comment type="catalytic activity">
    <reaction evidence="1">
        <text>Endohydrolysis of (1-&gt;4)-alpha-D-glucosidic linkages in polysaccharides containing three or more (1-&gt;4)-alpha-linked D-glucose units.</text>
        <dbReference type="EC" id="3.2.1.1"/>
    </reaction>
</comment>
<dbReference type="CDD" id="cd11319">
    <property type="entry name" value="AmyAc_euk_AmyA"/>
    <property type="match status" value="1"/>
</dbReference>
<feature type="disulfide bond" evidence="16">
    <location>
        <begin position="261"/>
        <end position="308"/>
    </location>
</feature>
<feature type="binding site" evidence="17">
    <location>
        <position position="140"/>
    </location>
    <ligand>
        <name>substrate</name>
    </ligand>
</feature>
<evidence type="ECO:0000256" key="14">
    <source>
        <dbReference type="PIRSR" id="PIRSR001024-2"/>
    </source>
</evidence>
<keyword evidence="12" id="KW-0326">Glycosidase</keyword>
<protein>
    <recommendedName>
        <fullName evidence="4">alpha-amylase</fullName>
        <ecNumber evidence="4">3.2.1.1</ecNumber>
    </recommendedName>
</protein>
<feature type="binding site" evidence="17">
    <location>
        <position position="101"/>
    </location>
    <ligand>
        <name>substrate</name>
    </ligand>
</feature>
<feature type="binding site" evidence="15">
    <location>
        <position position="183"/>
    </location>
    <ligand>
        <name>Ca(2+)</name>
        <dbReference type="ChEBI" id="CHEBI:29108"/>
        <label>1</label>
    </ligand>
</feature>
<dbReference type="SUPFAM" id="SSF51445">
    <property type="entry name" value="(Trans)glycosidases"/>
    <property type="match status" value="1"/>
</dbReference>
<dbReference type="GO" id="GO:0005509">
    <property type="term" value="F:calcium ion binding"/>
    <property type="evidence" value="ECO:0007669"/>
    <property type="project" value="InterPro"/>
</dbReference>
<feature type="disulfide bond" evidence="16">
    <location>
        <begin position="46"/>
        <end position="54"/>
    </location>
</feature>
<evidence type="ECO:0000256" key="7">
    <source>
        <dbReference type="ARBA" id="ARBA00022801"/>
    </source>
</evidence>
<feature type="binding site" evidence="17">
    <location>
        <position position="225"/>
    </location>
    <ligand>
        <name>substrate</name>
    </ligand>
</feature>
<dbReference type="Pfam" id="PF09260">
    <property type="entry name" value="A_amylase_dom_C"/>
    <property type="match status" value="1"/>
</dbReference>
<feature type="site" description="Transition state stabilizer" evidence="14">
    <location>
        <position position="322"/>
    </location>
</feature>
<feature type="domain" description="Glycosyl hydrolase family 13 catalytic" evidence="19">
    <location>
        <begin position="29"/>
        <end position="394"/>
    </location>
</feature>
<reference evidence="20" key="1">
    <citation type="submission" date="2021-03" db="EMBL/GenBank/DDBJ databases">
        <authorList>
            <person name="Tagirdzhanova G."/>
        </authorList>
    </citation>
    <scope>NUCLEOTIDE SEQUENCE</scope>
</reference>
<dbReference type="SMART" id="SM00642">
    <property type="entry name" value="Aamy"/>
    <property type="match status" value="1"/>
</dbReference>
<feature type="binding site" evidence="15">
    <location>
        <position position="196"/>
    </location>
    <ligand>
        <name>Ca(2+)</name>
        <dbReference type="ChEBI" id="CHEBI:29108"/>
        <label>1</label>
    </ligand>
</feature>
<evidence type="ECO:0000256" key="12">
    <source>
        <dbReference type="ARBA" id="ARBA00023295"/>
    </source>
</evidence>
<feature type="active site" description="Proton donor" evidence="13">
    <location>
        <position position="251"/>
    </location>
</feature>
<dbReference type="Pfam" id="PF00128">
    <property type="entry name" value="Alpha-amylase"/>
    <property type="match status" value="1"/>
</dbReference>
<dbReference type="Proteomes" id="UP000664169">
    <property type="component" value="Unassembled WGS sequence"/>
</dbReference>
<accession>A0A8H3EVB4</accession>
<sequence>MLALIAVLVHISVVFAATADQWRGRSIYQVLTDRFALTNGTTTKLCDTSQRVYCGGAWQGLINKLDYIQGMGFSAVWISPVTHQTPISNASASGESFHGYWQDDLYSLNPAFGSPDDLRALSAALHKRNMFLMVDIVVNHFSWPGDPSTINYTAYRPFNQAEHFHPFCQIQDSDYSNNQTRVEQCWLGNDINQLPDVNTESDFVQSTYKSWIKSLIANYSIDGLRIDTVRHIRHTFWSSFVSAAGVYAVGEIFDGDPLYTCPYQTALGASTAGVLNYPAYFSITQAFSSTNGSISALANQFNTIKSTCPDTNLLGSFLENHDNPRFPTLTQDSALTQNAIAFALLQDGIPIVYQGQEQHYSGGADPANREALWLSGYNTSSALYTFIRQINTLRNTAVARDKGYTTYKAWPIHTDNSTIALRKGSDGKAMISVFSNLGVKGQPYTLNISQTGYYPGSVVVEILSCHKYTVSQNGTLAVDMGAGALGVFYPLIQLSGSGICGAGKRPEEGWGRQWS</sequence>
<dbReference type="EMBL" id="CAJPDQ010000008">
    <property type="protein sequence ID" value="CAF9913351.1"/>
    <property type="molecule type" value="Genomic_DNA"/>
</dbReference>
<feature type="disulfide bond" evidence="16">
    <location>
        <begin position="168"/>
        <end position="185"/>
    </location>
</feature>
<evidence type="ECO:0000256" key="9">
    <source>
        <dbReference type="ARBA" id="ARBA00023157"/>
    </source>
</evidence>
<dbReference type="PANTHER" id="PTHR10357:SF215">
    <property type="entry name" value="ALPHA-AMYLASE 1"/>
    <property type="match status" value="1"/>
</dbReference>
<feature type="binding site" evidence="17">
    <location>
        <position position="369"/>
    </location>
    <ligand>
        <name>substrate</name>
    </ligand>
</feature>
<keyword evidence="5 15" id="KW-0479">Metal-binding</keyword>
<dbReference type="GO" id="GO:0004556">
    <property type="term" value="F:alpha-amylase activity"/>
    <property type="evidence" value="ECO:0007669"/>
    <property type="project" value="UniProtKB-EC"/>
</dbReference>
<feature type="binding site" evidence="17">
    <location>
        <position position="255"/>
    </location>
    <ligand>
        <name>substrate</name>
    </ligand>
</feature>
<dbReference type="InterPro" id="IPR006047">
    <property type="entry name" value="GH13_cat_dom"/>
</dbReference>
<evidence type="ECO:0000256" key="3">
    <source>
        <dbReference type="ARBA" id="ARBA00008061"/>
    </source>
</evidence>
<dbReference type="InterPro" id="IPR017853">
    <property type="entry name" value="GH"/>
</dbReference>
<dbReference type="AlphaFoldDB" id="A0A8H3EVB4"/>
<dbReference type="InterPro" id="IPR015340">
    <property type="entry name" value="A_amylase_C_dom"/>
</dbReference>
<dbReference type="OrthoDB" id="204980at2759"/>
<evidence type="ECO:0000256" key="4">
    <source>
        <dbReference type="ARBA" id="ARBA00012595"/>
    </source>
</evidence>
<comment type="cofactor">
    <cofactor evidence="2">
        <name>Ca(2+)</name>
        <dbReference type="ChEBI" id="CHEBI:29108"/>
    </cofactor>
</comment>
<comment type="caution">
    <text evidence="20">The sequence shown here is derived from an EMBL/GenBank/DDBJ whole genome shotgun (WGS) entry which is preliminary data.</text>
</comment>
<evidence type="ECO:0000256" key="10">
    <source>
        <dbReference type="ARBA" id="ARBA00023180"/>
    </source>
</evidence>
<evidence type="ECO:0000256" key="2">
    <source>
        <dbReference type="ARBA" id="ARBA00001913"/>
    </source>
</evidence>
<keyword evidence="6 18" id="KW-0732">Signal</keyword>
<feature type="binding site" evidence="15">
    <location>
        <position position="139"/>
    </location>
    <ligand>
        <name>Ca(2+)</name>
        <dbReference type="ChEBI" id="CHEBI:29108"/>
        <label>1</label>
    </ligand>
</feature>
<feature type="binding site" evidence="15">
    <location>
        <position position="227"/>
    </location>
    <ligand>
        <name>Ca(2+)</name>
        <dbReference type="ChEBI" id="CHEBI:29108"/>
        <label>2</label>
    </ligand>
</feature>
<dbReference type="InterPro" id="IPR013777">
    <property type="entry name" value="A-amylase-like"/>
</dbReference>
<dbReference type="Gene3D" id="2.60.40.1180">
    <property type="entry name" value="Golgi alpha-mannosidase II"/>
    <property type="match status" value="1"/>
</dbReference>
<feature type="signal peptide" evidence="18">
    <location>
        <begin position="1"/>
        <end position="16"/>
    </location>
</feature>
<feature type="binding site" evidence="15">
    <location>
        <position position="251"/>
    </location>
    <ligand>
        <name>Ca(2+)</name>
        <dbReference type="ChEBI" id="CHEBI:29108"/>
        <label>2</label>
    </ligand>
</feature>
<feature type="binding site" evidence="15">
    <location>
        <position position="231"/>
    </location>
    <ligand>
        <name>Ca(2+)</name>
        <dbReference type="ChEBI" id="CHEBI:29108"/>
        <label>1</label>
    </ligand>
</feature>
<evidence type="ECO:0000259" key="19">
    <source>
        <dbReference type="SMART" id="SM00642"/>
    </source>
</evidence>
<keyword evidence="8 15" id="KW-0106">Calcium</keyword>
<dbReference type="SUPFAM" id="SSF51011">
    <property type="entry name" value="Glycosyl hydrolase domain"/>
    <property type="match status" value="1"/>
</dbReference>
<evidence type="ECO:0000256" key="16">
    <source>
        <dbReference type="PIRSR" id="PIRSR001024-4"/>
    </source>
</evidence>
<evidence type="ECO:0000256" key="1">
    <source>
        <dbReference type="ARBA" id="ARBA00000548"/>
    </source>
</evidence>
<feature type="chain" id="PRO_5034711674" description="alpha-amylase" evidence="18">
    <location>
        <begin position="17"/>
        <end position="515"/>
    </location>
</feature>
<proteinExistence type="inferred from homology"/>
<name>A0A8H3EVB4_9LECA</name>
<evidence type="ECO:0000256" key="13">
    <source>
        <dbReference type="PIRSR" id="PIRSR001024-1"/>
    </source>
</evidence>
<keyword evidence="11" id="KW-0119">Carbohydrate metabolism</keyword>
<gene>
    <name evidence="20" type="ORF">GOMPHAMPRED_007867</name>
</gene>